<comment type="subcellular location">
    <subcellularLocation>
        <location evidence="1">Nucleus</location>
    </subcellularLocation>
</comment>
<dbReference type="GO" id="GO:0005634">
    <property type="term" value="C:nucleus"/>
    <property type="evidence" value="ECO:0007669"/>
    <property type="project" value="UniProtKB-SubCell"/>
</dbReference>
<dbReference type="InterPro" id="IPR023779">
    <property type="entry name" value="Chromodomain_CS"/>
</dbReference>
<dbReference type="InterPro" id="IPR016197">
    <property type="entry name" value="Chromo-like_dom_sf"/>
</dbReference>
<evidence type="ECO:0000313" key="12">
    <source>
        <dbReference type="Proteomes" id="UP000663870"/>
    </source>
</evidence>
<evidence type="ECO:0000313" key="7">
    <source>
        <dbReference type="EMBL" id="CAF1146561.1"/>
    </source>
</evidence>
<dbReference type="EMBL" id="CAJNOO010001637">
    <property type="protein sequence ID" value="CAF1181399.1"/>
    <property type="molecule type" value="Genomic_DNA"/>
</dbReference>
<feature type="domain" description="Chromo" evidence="4">
    <location>
        <begin position="119"/>
        <end position="177"/>
    </location>
</feature>
<dbReference type="CDD" id="cd00034">
    <property type="entry name" value="CSD"/>
    <property type="match status" value="1"/>
</dbReference>
<keyword evidence="2" id="KW-0677">Repeat</keyword>
<evidence type="ECO:0000313" key="9">
    <source>
        <dbReference type="EMBL" id="CAF1181399.1"/>
    </source>
</evidence>
<dbReference type="Proteomes" id="UP000663882">
    <property type="component" value="Unassembled WGS sequence"/>
</dbReference>
<dbReference type="PRINTS" id="PR00504">
    <property type="entry name" value="CHROMODOMAIN"/>
</dbReference>
<dbReference type="GO" id="GO:0000792">
    <property type="term" value="C:heterochromatin"/>
    <property type="evidence" value="ECO:0007669"/>
    <property type="project" value="UniProtKB-ARBA"/>
</dbReference>
<dbReference type="SMART" id="SM00300">
    <property type="entry name" value="ChSh"/>
    <property type="match status" value="1"/>
</dbReference>
<comment type="caution">
    <text evidence="7">The sequence shown here is derived from an EMBL/GenBank/DDBJ whole genome shotgun (WGS) entry which is preliminary data.</text>
</comment>
<dbReference type="PROSITE" id="PS00598">
    <property type="entry name" value="CHROMO_1"/>
    <property type="match status" value="1"/>
</dbReference>
<dbReference type="CDD" id="cd00024">
    <property type="entry name" value="CD_CSD"/>
    <property type="match status" value="1"/>
</dbReference>
<evidence type="ECO:0000256" key="2">
    <source>
        <dbReference type="ARBA" id="ARBA00022737"/>
    </source>
</evidence>
<dbReference type="Proteomes" id="UP000663870">
    <property type="component" value="Unassembled WGS sequence"/>
</dbReference>
<dbReference type="AlphaFoldDB" id="A0A814SLY8"/>
<dbReference type="Proteomes" id="UP000663864">
    <property type="component" value="Unassembled WGS sequence"/>
</dbReference>
<dbReference type="SUPFAM" id="SSF54160">
    <property type="entry name" value="Chromo domain-like"/>
    <property type="match status" value="2"/>
</dbReference>
<dbReference type="InterPro" id="IPR051219">
    <property type="entry name" value="Heterochromatin_chromo-domain"/>
</dbReference>
<evidence type="ECO:0000313" key="11">
    <source>
        <dbReference type="EMBL" id="CAF3745218.1"/>
    </source>
</evidence>
<dbReference type="EMBL" id="CAJNOT010000219">
    <property type="protein sequence ID" value="CAF0898794.1"/>
    <property type="molecule type" value="Genomic_DNA"/>
</dbReference>
<keyword evidence="3" id="KW-0539">Nucleus</keyword>
<sequence length="187" mass="21603">MADDGGERFEIERIVDKRYRNDRVEYLIKWRGYPDSQNTWEPSNNIEGDEESELLAEYEAYNKRQQQKMFNSGTRPTMNTLSPNKRRQDEIMNTNLKKRPLNTGNMQSSNTPTGFERGFEAEKVLGATDSAGELMLLVKWRHSNEADLVPARIVNVKCPGLVIDFYEQHSFWTRLPKLAQTGGSTPR</sequence>
<dbReference type="Pfam" id="PF01393">
    <property type="entry name" value="Chromo_shadow"/>
    <property type="match status" value="1"/>
</dbReference>
<accession>A0A814SLY8</accession>
<evidence type="ECO:0000259" key="4">
    <source>
        <dbReference type="PROSITE" id="PS50013"/>
    </source>
</evidence>
<dbReference type="InterPro" id="IPR017984">
    <property type="entry name" value="Chromo_dom_subgr"/>
</dbReference>
<dbReference type="OrthoDB" id="433924at2759"/>
<dbReference type="PANTHER" id="PTHR22812">
    <property type="entry name" value="CHROMOBOX PROTEIN"/>
    <property type="match status" value="1"/>
</dbReference>
<protein>
    <recommendedName>
        <fullName evidence="4">Chromo domain-containing protein</fullName>
    </recommendedName>
</protein>
<dbReference type="EMBL" id="CAJOAX010000491">
    <property type="protein sequence ID" value="CAF3600837.1"/>
    <property type="molecule type" value="Genomic_DNA"/>
</dbReference>
<dbReference type="EMBL" id="CAJOBD010000989">
    <property type="protein sequence ID" value="CAF3745218.1"/>
    <property type="molecule type" value="Genomic_DNA"/>
</dbReference>
<dbReference type="Pfam" id="PF00385">
    <property type="entry name" value="Chromo"/>
    <property type="match status" value="1"/>
</dbReference>
<proteinExistence type="predicted"/>
<dbReference type="EMBL" id="CAJNOH010000059">
    <property type="protein sequence ID" value="CAF0822764.1"/>
    <property type="molecule type" value="Genomic_DNA"/>
</dbReference>
<dbReference type="EMBL" id="CAJNOL010000634">
    <property type="protein sequence ID" value="CAF1146561.1"/>
    <property type="molecule type" value="Genomic_DNA"/>
</dbReference>
<dbReference type="PROSITE" id="PS50013">
    <property type="entry name" value="CHROMO_2"/>
    <property type="match status" value="2"/>
</dbReference>
<gene>
    <name evidence="11" type="ORF">JBS370_LOCUS12245</name>
    <name evidence="7" type="ORF">JXQ802_LOCUS21501</name>
    <name evidence="8" type="ORF">JXQ802_LOCUS21702</name>
    <name evidence="10" type="ORF">OTI717_LOCUS6798</name>
    <name evidence="5" type="ORF">PYM288_LOCUS5674</name>
    <name evidence="9" type="ORF">RFH988_LOCUS23530</name>
    <name evidence="6" type="ORF">ZHD862_LOCUS7279</name>
</gene>
<evidence type="ECO:0000256" key="3">
    <source>
        <dbReference type="ARBA" id="ARBA00023242"/>
    </source>
</evidence>
<reference evidence="7" key="1">
    <citation type="submission" date="2021-02" db="EMBL/GenBank/DDBJ databases">
        <authorList>
            <person name="Nowell W R."/>
        </authorList>
    </citation>
    <scope>NUCLEOTIDE SEQUENCE</scope>
</reference>
<dbReference type="InterPro" id="IPR000953">
    <property type="entry name" value="Chromo/chromo_shadow_dom"/>
</dbReference>
<keyword evidence="12" id="KW-1185">Reference proteome</keyword>
<evidence type="ECO:0000313" key="5">
    <source>
        <dbReference type="EMBL" id="CAF0822764.1"/>
    </source>
</evidence>
<name>A0A814SLY8_9BILA</name>
<evidence type="ECO:0000256" key="1">
    <source>
        <dbReference type="ARBA" id="ARBA00004123"/>
    </source>
</evidence>
<dbReference type="Proteomes" id="UP000663854">
    <property type="component" value="Unassembled WGS sequence"/>
</dbReference>
<dbReference type="InterPro" id="IPR023780">
    <property type="entry name" value="Chromo_domain"/>
</dbReference>
<dbReference type="Proteomes" id="UP000663836">
    <property type="component" value="Unassembled WGS sequence"/>
</dbReference>
<dbReference type="InterPro" id="IPR008251">
    <property type="entry name" value="Chromo_shadow_dom"/>
</dbReference>
<dbReference type="Proteomes" id="UP000663823">
    <property type="component" value="Unassembled WGS sequence"/>
</dbReference>
<dbReference type="SMART" id="SM00298">
    <property type="entry name" value="CHROMO"/>
    <property type="match status" value="2"/>
</dbReference>
<feature type="domain" description="Chromo" evidence="4">
    <location>
        <begin position="9"/>
        <end position="70"/>
    </location>
</feature>
<dbReference type="Gene3D" id="2.40.50.40">
    <property type="match status" value="2"/>
</dbReference>
<dbReference type="FunFam" id="2.40.50.40:FF:000031">
    <property type="entry name" value="Heterochromatin protein 1"/>
    <property type="match status" value="1"/>
</dbReference>
<organism evidence="7 12">
    <name type="scientific">Rotaria sordida</name>
    <dbReference type="NCBI Taxonomy" id="392033"/>
    <lineage>
        <taxon>Eukaryota</taxon>
        <taxon>Metazoa</taxon>
        <taxon>Spiralia</taxon>
        <taxon>Gnathifera</taxon>
        <taxon>Rotifera</taxon>
        <taxon>Eurotatoria</taxon>
        <taxon>Bdelloidea</taxon>
        <taxon>Philodinida</taxon>
        <taxon>Philodinidae</taxon>
        <taxon>Rotaria</taxon>
    </lineage>
</organism>
<evidence type="ECO:0000313" key="10">
    <source>
        <dbReference type="EMBL" id="CAF3600837.1"/>
    </source>
</evidence>
<dbReference type="EMBL" id="CAJNOL010000644">
    <property type="protein sequence ID" value="CAF1150489.1"/>
    <property type="molecule type" value="Genomic_DNA"/>
</dbReference>
<evidence type="ECO:0000313" key="8">
    <source>
        <dbReference type="EMBL" id="CAF1150489.1"/>
    </source>
</evidence>
<evidence type="ECO:0000313" key="6">
    <source>
        <dbReference type="EMBL" id="CAF0898794.1"/>
    </source>
</evidence>